<dbReference type="SMART" id="SM00642">
    <property type="entry name" value="Aamy"/>
    <property type="match status" value="1"/>
</dbReference>
<dbReference type="Gene3D" id="2.60.40.10">
    <property type="entry name" value="Immunoglobulins"/>
    <property type="match status" value="1"/>
</dbReference>
<comment type="caution">
    <text evidence="4">The sequence shown here is derived from an EMBL/GenBank/DDBJ whole genome shotgun (WGS) entry which is preliminary data.</text>
</comment>
<proteinExistence type="inferred from homology"/>
<dbReference type="SUPFAM" id="SSF51445">
    <property type="entry name" value="(Trans)glycosidases"/>
    <property type="match status" value="1"/>
</dbReference>
<reference evidence="4 5" key="1">
    <citation type="submission" date="2021-03" db="EMBL/GenBank/DDBJ databases">
        <authorList>
            <person name="Kim M.K."/>
        </authorList>
    </citation>
    <scope>NUCLEOTIDE SEQUENCE [LARGE SCALE GENOMIC DNA]</scope>
    <source>
        <strain evidence="4 5">BT442</strain>
    </source>
</reference>
<dbReference type="RefSeq" id="WP_208173283.1">
    <property type="nucleotide sequence ID" value="NZ_JAGETZ010000001.1"/>
</dbReference>
<dbReference type="NCBIfam" id="TIGR04183">
    <property type="entry name" value="Por_Secre_tail"/>
    <property type="match status" value="1"/>
</dbReference>
<keyword evidence="2" id="KW-0732">Signal</keyword>
<evidence type="ECO:0000259" key="3">
    <source>
        <dbReference type="SMART" id="SM00642"/>
    </source>
</evidence>
<dbReference type="Pfam" id="PF16328">
    <property type="entry name" value="DUF4961"/>
    <property type="match status" value="1"/>
</dbReference>
<organism evidence="4 5">
    <name type="scientific">Hymenobacter negativus</name>
    <dbReference type="NCBI Taxonomy" id="2795026"/>
    <lineage>
        <taxon>Bacteria</taxon>
        <taxon>Pseudomonadati</taxon>
        <taxon>Bacteroidota</taxon>
        <taxon>Cytophagia</taxon>
        <taxon>Cytophagales</taxon>
        <taxon>Hymenobacteraceae</taxon>
        <taxon>Hymenobacter</taxon>
    </lineage>
</organism>
<gene>
    <name evidence="4" type="ORF">J4E00_01720</name>
</gene>
<name>A0ABS3Q920_9BACT</name>
<dbReference type="InterPro" id="IPR026444">
    <property type="entry name" value="Secre_tail"/>
</dbReference>
<keyword evidence="5" id="KW-1185">Reference proteome</keyword>
<sequence>MQTFRRLAALLLTLVAWTTQAQVVTTSPVFFTDTTPVTITFDATQGNGALANFTGPVYIWTGTVTNLSSSNTNWRNVHSPSFGTADPTALMTRDAGNPNIYRITITPRTYYPIPAAETLLRLGMIFKNADGSIVGRATGGGDIFVDAAQAGLTARITSPTPGAGGNPLFVNLNAQVSVTGTASVSASLAFSLNGTPVAQQASGTTLTSSVTIGQTGRNVLRFTATSGASTAVDSIIFVVRPAVTIAALPAGTKDGITYLNGGTSVILNLTAPNKQFAYAIGEFNNWQTLNGAYMNKTPDGNNWWVQINGLTPGREYAYQYLVDGTLRVADPYCEKILDPNDDQNIPARTYPNLKSYPTGQTTGIVSVLQTNQTPYVWTATNFQRPARTNLVVYELLMRDFTNYHDYQTVRDTLSYLSRLGVNAIELMPINEFDGNDNWGYSPDFYFAPDKYYGTKVALKQFIDECHRRGIAVILDMVLNHSTGQSPMVQLYADANGAPSTTNPWFNQTAPHPYSVYNDFNHASSLTKYFSKQVMSFWLQEYHIDGYRFDLAGGFTQTPTTTTTYPNYDQSRINIWQDYYQHMVSVDPNLYPILEHFPDNSEGTVLANYGFMLWGNATYNYNEATMGYLPGSNFSYGYYGSITQGGRGWNGPNLVTYMESHDEERLMYKNLTFGNFDPNGSYTTRDLNTALARQELASAFFFTVPGPKMLWQFGELGYDKSIFMCSDGTLPAPYGNDQCKLSAKPPVWTYYQNPNRRQLYEVTRALIALKKREPVFANPTSYTQSLADAGKSIHLSDANTSVTVIGNFDVTSTTIDPAFQRTGKWYNYLSGDSITVTNVNALITLAPGAYAVYTSRRIRKAALLPTKASTTDALRLIAAPNPSSSTVSIHYELAAPATVTLTVHNVLGATVRTIAGSVPQATGAHEVTLPVQDLADGIYLVRLSTGQLIQTTRLVVQH</sequence>
<dbReference type="EMBL" id="JAGETZ010000001">
    <property type="protein sequence ID" value="MBO2007751.1"/>
    <property type="molecule type" value="Genomic_DNA"/>
</dbReference>
<feature type="chain" id="PRO_5045919667" evidence="2">
    <location>
        <begin position="22"/>
        <end position="957"/>
    </location>
</feature>
<dbReference type="InterPro" id="IPR006047">
    <property type="entry name" value="GH13_cat_dom"/>
</dbReference>
<evidence type="ECO:0000313" key="4">
    <source>
        <dbReference type="EMBL" id="MBO2007751.1"/>
    </source>
</evidence>
<accession>A0ABS3Q920</accession>
<comment type="similarity">
    <text evidence="1">Belongs to the glycosyl hydrolase 13 family.</text>
</comment>
<dbReference type="InterPro" id="IPR014756">
    <property type="entry name" value="Ig_E-set"/>
</dbReference>
<feature type="domain" description="Glycosyl hydrolase family 13 catalytic" evidence="3">
    <location>
        <begin position="394"/>
        <end position="769"/>
    </location>
</feature>
<dbReference type="SUPFAM" id="SSF81296">
    <property type="entry name" value="E set domains"/>
    <property type="match status" value="1"/>
</dbReference>
<dbReference type="CDD" id="cd11350">
    <property type="entry name" value="AmyAc_4"/>
    <property type="match status" value="1"/>
</dbReference>
<evidence type="ECO:0000256" key="1">
    <source>
        <dbReference type="ARBA" id="ARBA00008061"/>
    </source>
</evidence>
<dbReference type="Pfam" id="PF18962">
    <property type="entry name" value="Por_Secre_tail"/>
    <property type="match status" value="1"/>
</dbReference>
<feature type="signal peptide" evidence="2">
    <location>
        <begin position="1"/>
        <end position="21"/>
    </location>
</feature>
<dbReference type="InterPro" id="IPR032522">
    <property type="entry name" value="DUF4961"/>
</dbReference>
<evidence type="ECO:0000313" key="5">
    <source>
        <dbReference type="Proteomes" id="UP000664369"/>
    </source>
</evidence>
<dbReference type="Gene3D" id="3.20.20.80">
    <property type="entry name" value="Glycosidases"/>
    <property type="match status" value="1"/>
</dbReference>
<dbReference type="InterPro" id="IPR013783">
    <property type="entry name" value="Ig-like_fold"/>
</dbReference>
<dbReference type="PANTHER" id="PTHR43002">
    <property type="entry name" value="GLYCOGEN DEBRANCHING ENZYME"/>
    <property type="match status" value="1"/>
</dbReference>
<evidence type="ECO:0000256" key="2">
    <source>
        <dbReference type="SAM" id="SignalP"/>
    </source>
</evidence>
<dbReference type="Proteomes" id="UP000664369">
    <property type="component" value="Unassembled WGS sequence"/>
</dbReference>
<protein>
    <submittedName>
        <fullName evidence="4">T9SS type A sorting domain-containing protein</fullName>
    </submittedName>
</protein>
<dbReference type="Pfam" id="PF00128">
    <property type="entry name" value="Alpha-amylase"/>
    <property type="match status" value="1"/>
</dbReference>
<dbReference type="InterPro" id="IPR017853">
    <property type="entry name" value="GH"/>
</dbReference>